<dbReference type="AlphaFoldDB" id="W6MSK8"/>
<name>W6MSK8_9ASCO</name>
<dbReference type="STRING" id="1382522.W6MSK8"/>
<dbReference type="GO" id="GO:0005730">
    <property type="term" value="C:nucleolus"/>
    <property type="evidence" value="ECO:0007669"/>
    <property type="project" value="EnsemblFungi"/>
</dbReference>
<dbReference type="EMBL" id="HG793131">
    <property type="protein sequence ID" value="CDK29699.1"/>
    <property type="molecule type" value="Genomic_DNA"/>
</dbReference>
<comment type="function">
    <text evidence="12">Probable metalloprotease involved in proper assembly of pre-ribosomal particles during the biogenesis of the 60S ribosomal subunit. Accompanies the pre-60S particles to the cytoplasm.</text>
</comment>
<evidence type="ECO:0000256" key="12">
    <source>
        <dbReference type="ARBA" id="ARBA00034680"/>
    </source>
</evidence>
<dbReference type="GO" id="GO:0005737">
    <property type="term" value="C:cytoplasm"/>
    <property type="evidence" value="ECO:0007669"/>
    <property type="project" value="UniProtKB-SubCell"/>
</dbReference>
<dbReference type="GeneID" id="34523070"/>
<dbReference type="RefSeq" id="XP_022461682.1">
    <property type="nucleotide sequence ID" value="XM_022601429.1"/>
</dbReference>
<dbReference type="GO" id="GO:0005654">
    <property type="term" value="C:nucleoplasm"/>
    <property type="evidence" value="ECO:0007669"/>
    <property type="project" value="EnsemblFungi"/>
</dbReference>
<dbReference type="GO" id="GO:0006508">
    <property type="term" value="P:proteolysis"/>
    <property type="evidence" value="ECO:0007669"/>
    <property type="project" value="UniProtKB-KW"/>
</dbReference>
<organism evidence="13 14">
    <name type="scientific">Kuraishia capsulata CBS 1993</name>
    <dbReference type="NCBI Taxonomy" id="1382522"/>
    <lineage>
        <taxon>Eukaryota</taxon>
        <taxon>Fungi</taxon>
        <taxon>Dikarya</taxon>
        <taxon>Ascomycota</taxon>
        <taxon>Saccharomycotina</taxon>
        <taxon>Pichiomycetes</taxon>
        <taxon>Pichiales</taxon>
        <taxon>Pichiaceae</taxon>
        <taxon>Kuraishia</taxon>
    </lineage>
</organism>
<dbReference type="OrthoDB" id="5876363at2759"/>
<dbReference type="GO" id="GO:0000055">
    <property type="term" value="P:ribosomal large subunit export from nucleus"/>
    <property type="evidence" value="ECO:0007669"/>
    <property type="project" value="EnsemblFungi"/>
</dbReference>
<evidence type="ECO:0000256" key="2">
    <source>
        <dbReference type="ARBA" id="ARBA00004496"/>
    </source>
</evidence>
<evidence type="ECO:0000256" key="10">
    <source>
        <dbReference type="ARBA" id="ARBA00026155"/>
    </source>
</evidence>
<keyword evidence="14" id="KW-1185">Reference proteome</keyword>
<evidence type="ECO:0000313" key="14">
    <source>
        <dbReference type="Proteomes" id="UP000019384"/>
    </source>
</evidence>
<dbReference type="InterPro" id="IPR036388">
    <property type="entry name" value="WH-like_DNA-bd_sf"/>
</dbReference>
<evidence type="ECO:0000256" key="4">
    <source>
        <dbReference type="ARBA" id="ARBA00022490"/>
    </source>
</evidence>
<keyword evidence="7" id="KW-0378">Hydrolase</keyword>
<dbReference type="GO" id="GO:0046872">
    <property type="term" value="F:metal ion binding"/>
    <property type="evidence" value="ECO:0007669"/>
    <property type="project" value="UniProtKB-KW"/>
</dbReference>
<evidence type="ECO:0000256" key="1">
    <source>
        <dbReference type="ARBA" id="ARBA00004123"/>
    </source>
</evidence>
<dbReference type="SUPFAM" id="SSF55920">
    <property type="entry name" value="Creatinase/aminopeptidase"/>
    <property type="match status" value="1"/>
</dbReference>
<protein>
    <recommendedName>
        <fullName evidence="10">Probable metalloprotease ARX1</fullName>
    </recommendedName>
    <alternativeName>
        <fullName evidence="11">Associated with ribosomal export complex protein 1</fullName>
    </alternativeName>
</protein>
<comment type="similarity">
    <text evidence="3">Belongs to the peptidase M24 family.</text>
</comment>
<dbReference type="PANTHER" id="PTHR10804:SF102">
    <property type="entry name" value="METALLOPROTEASE ARX1-RELATED"/>
    <property type="match status" value="1"/>
</dbReference>
<gene>
    <name evidence="13" type="ORF">KUCA_T00005692001</name>
</gene>
<keyword evidence="9" id="KW-0539">Nucleus</keyword>
<evidence type="ECO:0000256" key="3">
    <source>
        <dbReference type="ARBA" id="ARBA00007319"/>
    </source>
</evidence>
<sequence>MELAITQEDANILLKQKNLLNESVLEKYRLAGQISQTCLAYLTSLINSSYHLGTHEPYSVSELCILGDSYIERSLRTVFKKGANAVREKGIALPVTFEINDIVAGFSPELLDEDALVFQPGDIVTISLGCHVDGYTANVSHTLVIYPPGQAPAGPLLGPKADAVCAAHIATETVVAILAGSLMPEKLPRSLKSGDNTVTGSILRSVVDSIAESFNCTVVPTSKIRRIRRFLAGQAEGVVAEKEFKGVVWSEADQELKLLEESSTNTELTTYEPKSVSASETAIPSDKIIISAGEVYLVDLKMAPLADFADHGIVSLQTVDAFSGKNHSKDSPSTRPSIYLRELATQKTSFRLKSARKLWNQLDKELSVYPFKLAYTSSHFPLQLNGNLDAQLAEIKHEIQRTKVGANELVNSNSVVTRPIQRARFLPLQVVLNSSNLTGSTGFDAETPVLPGLEIPLPRLNISSLMVKNLMKQSLAIPVAREATTVVLVPAEATSTGIPELLRLTGGSQVANASWVHSERALAGEYVGAIGELVQLSQDARFGLKIRECQPMKLDNLVQSTLNNEVEMMD</sequence>
<evidence type="ECO:0000313" key="13">
    <source>
        <dbReference type="EMBL" id="CDK29699.1"/>
    </source>
</evidence>
<dbReference type="Proteomes" id="UP000019384">
    <property type="component" value="Unassembled WGS sequence"/>
</dbReference>
<dbReference type="GO" id="GO:0030687">
    <property type="term" value="C:preribosome, large subunit precursor"/>
    <property type="evidence" value="ECO:0007669"/>
    <property type="project" value="EnsemblFungi"/>
</dbReference>
<evidence type="ECO:0000256" key="5">
    <source>
        <dbReference type="ARBA" id="ARBA00022670"/>
    </source>
</evidence>
<accession>W6MSK8</accession>
<evidence type="ECO:0000256" key="6">
    <source>
        <dbReference type="ARBA" id="ARBA00022723"/>
    </source>
</evidence>
<dbReference type="InterPro" id="IPR036005">
    <property type="entry name" value="Creatinase/aminopeptidase-like"/>
</dbReference>
<reference evidence="13" key="2">
    <citation type="submission" date="2014-02" db="EMBL/GenBank/DDBJ databases">
        <title>Complete DNA sequence of /Kuraishia capsulata/ illustrates novel genomic features among budding yeasts (/Saccharomycotina/).</title>
        <authorList>
            <person name="Morales L."/>
            <person name="Noel B."/>
            <person name="Porcel B."/>
            <person name="Marcet-Houben M."/>
            <person name="Hullo M-F."/>
            <person name="Sacerdot C."/>
            <person name="Tekaia F."/>
            <person name="Leh-Louis V."/>
            <person name="Despons L."/>
            <person name="Khanna V."/>
            <person name="Aury J-M."/>
            <person name="Barbe V."/>
            <person name="Couloux A."/>
            <person name="Labadie K."/>
            <person name="Pelletier E."/>
            <person name="Souciet J-L."/>
            <person name="Boekhout T."/>
            <person name="Gabaldon T."/>
            <person name="Wincker P."/>
            <person name="Dujon B."/>
        </authorList>
    </citation>
    <scope>NUCLEOTIDE SEQUENCE</scope>
    <source>
        <strain evidence="13">CBS 1993</strain>
    </source>
</reference>
<reference evidence="13" key="1">
    <citation type="submission" date="2013-12" db="EMBL/GenBank/DDBJ databases">
        <authorList>
            <person name="Genoscope - CEA"/>
        </authorList>
    </citation>
    <scope>NUCLEOTIDE SEQUENCE</scope>
    <source>
        <strain evidence="13">CBS 1993</strain>
    </source>
</reference>
<keyword evidence="5" id="KW-0645">Protease</keyword>
<dbReference type="PANTHER" id="PTHR10804">
    <property type="entry name" value="PROTEASE FAMILY M24 METHIONYL AMINOPEPTIDASE, AMINOPEPTIDASE P"/>
    <property type="match status" value="1"/>
</dbReference>
<dbReference type="GO" id="GO:0008237">
    <property type="term" value="F:metallopeptidase activity"/>
    <property type="evidence" value="ECO:0007669"/>
    <property type="project" value="UniProtKB-KW"/>
</dbReference>
<comment type="subcellular location">
    <subcellularLocation>
        <location evidence="2">Cytoplasm</location>
    </subcellularLocation>
    <subcellularLocation>
        <location evidence="1">Nucleus</location>
    </subcellularLocation>
</comment>
<evidence type="ECO:0000256" key="8">
    <source>
        <dbReference type="ARBA" id="ARBA00023049"/>
    </source>
</evidence>
<dbReference type="Gene3D" id="1.10.10.10">
    <property type="entry name" value="Winged helix-like DNA-binding domain superfamily/Winged helix DNA-binding domain"/>
    <property type="match status" value="1"/>
</dbReference>
<proteinExistence type="inferred from homology"/>
<evidence type="ECO:0000256" key="9">
    <source>
        <dbReference type="ARBA" id="ARBA00023242"/>
    </source>
</evidence>
<dbReference type="InterPro" id="IPR047113">
    <property type="entry name" value="PA2G4/ARX1"/>
</dbReference>
<evidence type="ECO:0000256" key="11">
    <source>
        <dbReference type="ARBA" id="ARBA00033475"/>
    </source>
</evidence>
<evidence type="ECO:0000256" key="7">
    <source>
        <dbReference type="ARBA" id="ARBA00022801"/>
    </source>
</evidence>
<keyword evidence="8" id="KW-0482">Metalloprotease</keyword>
<dbReference type="Gene3D" id="3.90.230.10">
    <property type="entry name" value="Creatinase/methionine aminopeptidase superfamily"/>
    <property type="match status" value="1"/>
</dbReference>
<keyword evidence="4" id="KW-0963">Cytoplasm</keyword>
<dbReference type="HOGENOM" id="CLU_477525_0_0_1"/>
<keyword evidence="6" id="KW-0479">Metal-binding</keyword>